<dbReference type="InterPro" id="IPR052417">
    <property type="entry name" value="Dachshund_domain"/>
</dbReference>
<dbReference type="Proteomes" id="UP000887116">
    <property type="component" value="Unassembled WGS sequence"/>
</dbReference>
<accession>A0A8X6GSL6</accession>
<dbReference type="GO" id="GO:0005667">
    <property type="term" value="C:transcription regulator complex"/>
    <property type="evidence" value="ECO:0007669"/>
    <property type="project" value="TreeGrafter"/>
</dbReference>
<dbReference type="EMBL" id="BMAO01006663">
    <property type="protein sequence ID" value="GFR10322.1"/>
    <property type="molecule type" value="Genomic_DNA"/>
</dbReference>
<feature type="compositionally biased region" description="Polar residues" evidence="2">
    <location>
        <begin position="48"/>
        <end position="57"/>
    </location>
</feature>
<dbReference type="GO" id="GO:0000978">
    <property type="term" value="F:RNA polymerase II cis-regulatory region sequence-specific DNA binding"/>
    <property type="evidence" value="ECO:0007669"/>
    <property type="project" value="TreeGrafter"/>
</dbReference>
<keyword evidence="4" id="KW-1185">Reference proteome</keyword>
<comment type="caution">
    <text evidence="3">The sequence shown here is derived from an EMBL/GenBank/DDBJ whole genome shotgun (WGS) entry which is preliminary data.</text>
</comment>
<protein>
    <submittedName>
        <fullName evidence="3">Dachshund</fullName>
    </submittedName>
</protein>
<name>A0A8X6GSL6_TRICU</name>
<dbReference type="GO" id="GO:0005634">
    <property type="term" value="C:nucleus"/>
    <property type="evidence" value="ECO:0007669"/>
    <property type="project" value="TreeGrafter"/>
</dbReference>
<feature type="coiled-coil region" evidence="1">
    <location>
        <begin position="168"/>
        <end position="302"/>
    </location>
</feature>
<dbReference type="AlphaFoldDB" id="A0A8X6GSL6"/>
<sequence>LRDDRGDIVDSKERLYGFDSHRMKDQAFLNGYFWLLAGAQANGHSPVLNLSQHSSRPSNSSANSNNNNNNNPTTNGPGSGGGGGGGGAGGENSGSENAYNDGADDDDNDSEDDDDDDREQDLSDNPDVSSTANTDRLTSSQHQLAYPTMGGDVCPIPGQTASSMETLLRNIQGLLKVAADNARQQERQISLEKAELKMELLREREVREGIEKQLLDEQRTRNNLENQLKLKIGMKILYQKRLKKEKRTRRRVQEQLEAEVKKRAQYEEALRSNSAETLRLLNESLAQELERERNARAEAEHKMQDCPMSV</sequence>
<dbReference type="PANTHER" id="PTHR12577:SF6">
    <property type="entry name" value="DACHSHUND, ISOFORM B"/>
    <property type="match status" value="1"/>
</dbReference>
<evidence type="ECO:0000256" key="1">
    <source>
        <dbReference type="SAM" id="Coils"/>
    </source>
</evidence>
<dbReference type="GO" id="GO:0000981">
    <property type="term" value="F:DNA-binding transcription factor activity, RNA polymerase II-specific"/>
    <property type="evidence" value="ECO:0007669"/>
    <property type="project" value="TreeGrafter"/>
</dbReference>
<proteinExistence type="predicted"/>
<feature type="compositionally biased region" description="Polar residues" evidence="2">
    <location>
        <begin position="126"/>
        <end position="140"/>
    </location>
</feature>
<evidence type="ECO:0000313" key="3">
    <source>
        <dbReference type="EMBL" id="GFR10322.1"/>
    </source>
</evidence>
<feature type="compositionally biased region" description="Low complexity" evidence="2">
    <location>
        <begin position="58"/>
        <end position="76"/>
    </location>
</feature>
<reference evidence="3" key="1">
    <citation type="submission" date="2020-07" db="EMBL/GenBank/DDBJ databases">
        <title>Multicomponent nature underlies the extraordinary mechanical properties of spider dragline silk.</title>
        <authorList>
            <person name="Kono N."/>
            <person name="Nakamura H."/>
            <person name="Mori M."/>
            <person name="Yoshida Y."/>
            <person name="Ohtoshi R."/>
            <person name="Malay A.D."/>
            <person name="Moran D.A.P."/>
            <person name="Tomita M."/>
            <person name="Numata K."/>
            <person name="Arakawa K."/>
        </authorList>
    </citation>
    <scope>NUCLEOTIDE SEQUENCE</scope>
</reference>
<dbReference type="OrthoDB" id="6436112at2759"/>
<gene>
    <name evidence="3" type="ORF">TNCT_576972</name>
</gene>
<feature type="compositionally biased region" description="Acidic residues" evidence="2">
    <location>
        <begin position="102"/>
        <end position="124"/>
    </location>
</feature>
<keyword evidence="1" id="KW-0175">Coiled coil</keyword>
<dbReference type="PANTHER" id="PTHR12577">
    <property type="entry name" value="DACHSHUND"/>
    <property type="match status" value="1"/>
</dbReference>
<organism evidence="3 4">
    <name type="scientific">Trichonephila clavata</name>
    <name type="common">Joro spider</name>
    <name type="synonym">Nephila clavata</name>
    <dbReference type="NCBI Taxonomy" id="2740835"/>
    <lineage>
        <taxon>Eukaryota</taxon>
        <taxon>Metazoa</taxon>
        <taxon>Ecdysozoa</taxon>
        <taxon>Arthropoda</taxon>
        <taxon>Chelicerata</taxon>
        <taxon>Arachnida</taxon>
        <taxon>Araneae</taxon>
        <taxon>Araneomorphae</taxon>
        <taxon>Entelegynae</taxon>
        <taxon>Araneoidea</taxon>
        <taxon>Nephilidae</taxon>
        <taxon>Trichonephila</taxon>
    </lineage>
</organism>
<evidence type="ECO:0000256" key="2">
    <source>
        <dbReference type="SAM" id="MobiDB-lite"/>
    </source>
</evidence>
<feature type="non-terminal residue" evidence="3">
    <location>
        <position position="310"/>
    </location>
</feature>
<feature type="compositionally biased region" description="Gly residues" evidence="2">
    <location>
        <begin position="77"/>
        <end position="92"/>
    </location>
</feature>
<evidence type="ECO:0000313" key="4">
    <source>
        <dbReference type="Proteomes" id="UP000887116"/>
    </source>
</evidence>
<feature type="region of interest" description="Disordered" evidence="2">
    <location>
        <begin position="47"/>
        <end position="140"/>
    </location>
</feature>